<dbReference type="InterPro" id="IPR025991">
    <property type="entry name" value="Chemoreceptor_zinc-bind_dom"/>
</dbReference>
<dbReference type="PROSITE" id="PS50111">
    <property type="entry name" value="CHEMOTAXIS_TRANSDUC_2"/>
    <property type="match status" value="1"/>
</dbReference>
<dbReference type="Pfam" id="PF13682">
    <property type="entry name" value="CZB"/>
    <property type="match status" value="1"/>
</dbReference>
<dbReference type="Proteomes" id="UP000027331">
    <property type="component" value="Unassembled WGS sequence"/>
</dbReference>
<dbReference type="EMBL" id="JJMN01000046">
    <property type="protein sequence ID" value="KDO14179.1"/>
    <property type="molecule type" value="Genomic_DNA"/>
</dbReference>
<proteinExistence type="inferred from homology"/>
<accession>A0ABR4RWU4</accession>
<organism evidence="7 8">
    <name type="scientific">Vibrio metoecus</name>
    <dbReference type="NCBI Taxonomy" id="1481663"/>
    <lineage>
        <taxon>Bacteria</taxon>
        <taxon>Pseudomonadati</taxon>
        <taxon>Pseudomonadota</taxon>
        <taxon>Gammaproteobacteria</taxon>
        <taxon>Vibrionales</taxon>
        <taxon>Vibrionaceae</taxon>
        <taxon>Vibrio</taxon>
    </lineage>
</organism>
<dbReference type="PANTHER" id="PTHR32089:SF112">
    <property type="entry name" value="LYSOZYME-LIKE PROTEIN-RELATED"/>
    <property type="match status" value="1"/>
</dbReference>
<evidence type="ECO:0000256" key="4">
    <source>
        <dbReference type="PROSITE-ProRule" id="PRU00284"/>
    </source>
</evidence>
<evidence type="ECO:0000313" key="8">
    <source>
        <dbReference type="Proteomes" id="UP000027331"/>
    </source>
</evidence>
<feature type="domain" description="Methyl-accepting transducer" evidence="6">
    <location>
        <begin position="207"/>
        <end position="372"/>
    </location>
</feature>
<comment type="similarity">
    <text evidence="3">Belongs to the methyl-accepting chemotaxis (MCP) protein family.</text>
</comment>
<reference evidence="7 8" key="1">
    <citation type="submission" date="2014-04" db="EMBL/GenBank/DDBJ databases">
        <title>Vibrio metecus sp. nov., a close relative of Vibrio cholerae isolated from coastal brackish ponds and clinical specimens.</title>
        <authorList>
            <person name="Kirchberger P.C."/>
            <person name="Turnsek M."/>
            <person name="Hunt D.E."/>
            <person name="Haley B.J."/>
            <person name="Colwell R."/>
            <person name="Polz M.F."/>
            <person name="Tarr C.L."/>
            <person name="Boucher Y."/>
        </authorList>
    </citation>
    <scope>NUCLEOTIDE SEQUENCE [LARGE SCALE GENOMIC DNA]</scope>
    <source>
        <strain evidence="8">PPCK-2014</strain>
    </source>
</reference>
<gene>
    <name evidence="7" type="ORF">DP83_00050</name>
</gene>
<dbReference type="SUPFAM" id="SSF58104">
    <property type="entry name" value="Methyl-accepting chemotaxis protein (MCP) signaling domain"/>
    <property type="match status" value="1"/>
</dbReference>
<evidence type="ECO:0000256" key="2">
    <source>
        <dbReference type="ARBA" id="ARBA00023224"/>
    </source>
</evidence>
<keyword evidence="8" id="KW-1185">Reference proteome</keyword>
<evidence type="ECO:0000256" key="1">
    <source>
        <dbReference type="ARBA" id="ARBA00004370"/>
    </source>
</evidence>
<dbReference type="SMART" id="SM00283">
    <property type="entry name" value="MA"/>
    <property type="match status" value="1"/>
</dbReference>
<dbReference type="Gene3D" id="1.20.120.30">
    <property type="entry name" value="Aspartate receptor, ligand-binding domain"/>
    <property type="match status" value="1"/>
</dbReference>
<protein>
    <submittedName>
        <fullName evidence="7">Chemotaxis protein</fullName>
    </submittedName>
</protein>
<evidence type="ECO:0000259" key="6">
    <source>
        <dbReference type="PROSITE" id="PS50111"/>
    </source>
</evidence>
<keyword evidence="5" id="KW-0175">Coiled coil</keyword>
<evidence type="ECO:0000256" key="5">
    <source>
        <dbReference type="SAM" id="Coils"/>
    </source>
</evidence>
<dbReference type="InterPro" id="IPR004090">
    <property type="entry name" value="Chemotax_Me-accpt_rcpt"/>
</dbReference>
<evidence type="ECO:0000313" key="7">
    <source>
        <dbReference type="EMBL" id="KDO14179.1"/>
    </source>
</evidence>
<dbReference type="Pfam" id="PF00015">
    <property type="entry name" value="MCPsignal"/>
    <property type="match status" value="1"/>
</dbReference>
<name>A0ABR4RWU4_VIBMT</name>
<feature type="coiled-coil region" evidence="5">
    <location>
        <begin position="215"/>
        <end position="249"/>
    </location>
</feature>
<sequence>MRTSQVSKKFLFLRQKFILMCMVFVLINIALSATNIFLYGFHLSNLVIPAASVLFTFYALYDHQKPLAVLERIREVLAESKNGNIHVRITNTKGLGEVGHVAWELNDLLDIVETNFKELSNTFVKNRATIQFHRKGFHDGLPGEFSHTMKNINKAVQSMQDAYVFSRQDRLRSELHKTNTSNLLIKLKNNQEEMVALSNKMDDVIVIATESRDGAEESRSLVKDLSNELNNMNSRMKQMGERAQKLGQDSVRISETVSMITDIAEQTNLLALNAAIEAARAGDLGRGFAVVADEVRLLADRTRTSTVEISGVISSLTNQISEMVRQTMDAEKYTQMASDTINNFSISFEQVTNASQKSISLVSEAKDVSFASLVKLDHIIYMQNGYIGLENHGDGHEAHAVGVNHHNCRFGKWYYEGQGFHSFSHLPSYRETEPFHRDVHQYMQQAMALVTKDWMADDSVLNGVVNAVSKAEAASHKVVRSISDMVIEKHRIKHNGRV</sequence>
<comment type="caution">
    <text evidence="7">The sequence shown here is derived from an EMBL/GenBank/DDBJ whole genome shotgun (WGS) entry which is preliminary data.</text>
</comment>
<dbReference type="InterPro" id="IPR004089">
    <property type="entry name" value="MCPsignal_dom"/>
</dbReference>
<dbReference type="PRINTS" id="PR00260">
    <property type="entry name" value="CHEMTRNSDUCR"/>
</dbReference>
<dbReference type="Gene3D" id="1.10.287.950">
    <property type="entry name" value="Methyl-accepting chemotaxis protein"/>
    <property type="match status" value="1"/>
</dbReference>
<comment type="subcellular location">
    <subcellularLocation>
        <location evidence="1">Membrane</location>
    </subcellularLocation>
</comment>
<keyword evidence="2 4" id="KW-0807">Transducer</keyword>
<dbReference type="PANTHER" id="PTHR32089">
    <property type="entry name" value="METHYL-ACCEPTING CHEMOTAXIS PROTEIN MCPB"/>
    <property type="match status" value="1"/>
</dbReference>
<evidence type="ECO:0000256" key="3">
    <source>
        <dbReference type="ARBA" id="ARBA00029447"/>
    </source>
</evidence>